<sequence>MDPVVTDADQGSSEIPPTEEPKPEQDAEMLPQNDEFCFKAPLPPIKRGKRGRGAANISIVHSPAARRNGHISAENSTSPPRRGHKSGRGGLCRGSRGGLSKRMARADGQFPAQKASGASGRGRGGRGGANRLVRQDTLPFQTSEEGQNPAALQPVKKVIRVRVNGKYRVRTRVGARVAARMQAARQSAIEKSKKGRGKKAYDLALKKSKRGLGLKASDLTDSPNGAGSDIPPPPPLKFVKHDMFCPMTQNYLEKLTDLPKFASIPKWLHNWIDYKKKHLAGRWIVKARKRIEQMKRDKRRKQTMQLIRATMNVKKECGEEEVESMEIKCEDVSMVDVNERNEDGSEVIKCEDGKISENLEKEISKTAQKDPKLEDVVVDDEPCYSKSSESQNVKRKLKRRTAPTFNWLDEKIPFVQEIILDEYSVLGFTSMHDQKIFDDQIEALRLTELDKVKTKKAEKARRCTALRKKIKLRRYVILKYQRQQRKRQRLEKRERQIVERKAKYDTLKKLVKEAIEKDEFSEELRTQWIQIREKRKKRREERRKRKSEHEARKEARRASRPRRRNGKKRAKERKKKREAPKVVSLNFRSLKLGSV</sequence>
<dbReference type="AlphaFoldDB" id="A0A2A2J354"/>
<feature type="region of interest" description="Disordered" evidence="1">
    <location>
        <begin position="533"/>
        <end position="595"/>
    </location>
</feature>
<feature type="compositionally biased region" description="Basic and acidic residues" evidence="1">
    <location>
        <begin position="547"/>
        <end position="557"/>
    </location>
</feature>
<keyword evidence="3" id="KW-1185">Reference proteome</keyword>
<proteinExistence type="predicted"/>
<feature type="compositionally biased region" description="Basic residues" evidence="1">
    <location>
        <begin position="533"/>
        <end position="546"/>
    </location>
</feature>
<dbReference type="OrthoDB" id="5873433at2759"/>
<organism evidence="2 3">
    <name type="scientific">Diploscapter pachys</name>
    <dbReference type="NCBI Taxonomy" id="2018661"/>
    <lineage>
        <taxon>Eukaryota</taxon>
        <taxon>Metazoa</taxon>
        <taxon>Ecdysozoa</taxon>
        <taxon>Nematoda</taxon>
        <taxon>Chromadorea</taxon>
        <taxon>Rhabditida</taxon>
        <taxon>Rhabditina</taxon>
        <taxon>Rhabditomorpha</taxon>
        <taxon>Rhabditoidea</taxon>
        <taxon>Rhabditidae</taxon>
        <taxon>Diploscapter</taxon>
    </lineage>
</organism>
<reference evidence="2 3" key="1">
    <citation type="journal article" date="2017" name="Curr. Biol.">
        <title>Genome architecture and evolution of a unichromosomal asexual nematode.</title>
        <authorList>
            <person name="Fradin H."/>
            <person name="Zegar C."/>
            <person name="Gutwein M."/>
            <person name="Lucas J."/>
            <person name="Kovtun M."/>
            <person name="Corcoran D."/>
            <person name="Baugh L.R."/>
            <person name="Kiontke K."/>
            <person name="Gunsalus K."/>
            <person name="Fitch D.H."/>
            <person name="Piano F."/>
        </authorList>
    </citation>
    <scope>NUCLEOTIDE SEQUENCE [LARGE SCALE GENOMIC DNA]</scope>
    <source>
        <strain evidence="2">PF1309</strain>
    </source>
</reference>
<gene>
    <name evidence="2" type="ORF">WR25_01093</name>
</gene>
<protein>
    <submittedName>
        <fullName evidence="2">Uncharacterized protein</fullName>
    </submittedName>
</protein>
<dbReference type="Proteomes" id="UP000218231">
    <property type="component" value="Unassembled WGS sequence"/>
</dbReference>
<feature type="region of interest" description="Disordered" evidence="1">
    <location>
        <begin position="1"/>
        <end position="131"/>
    </location>
</feature>
<accession>A0A2A2J354</accession>
<dbReference type="EMBL" id="LIAE01010726">
    <property type="protein sequence ID" value="PAV56055.1"/>
    <property type="molecule type" value="Genomic_DNA"/>
</dbReference>
<comment type="caution">
    <text evidence="2">The sequence shown here is derived from an EMBL/GenBank/DDBJ whole genome shotgun (WGS) entry which is preliminary data.</text>
</comment>
<dbReference type="STRING" id="2018661.A0A2A2J354"/>
<evidence type="ECO:0000256" key="1">
    <source>
        <dbReference type="SAM" id="MobiDB-lite"/>
    </source>
</evidence>
<evidence type="ECO:0000313" key="2">
    <source>
        <dbReference type="EMBL" id="PAV56055.1"/>
    </source>
</evidence>
<feature type="compositionally biased region" description="Basic residues" evidence="1">
    <location>
        <begin position="558"/>
        <end position="578"/>
    </location>
</feature>
<feature type="compositionally biased region" description="Gly residues" evidence="1">
    <location>
        <begin position="88"/>
        <end position="97"/>
    </location>
</feature>
<evidence type="ECO:0000313" key="3">
    <source>
        <dbReference type="Proteomes" id="UP000218231"/>
    </source>
</evidence>
<name>A0A2A2J354_9BILA</name>
<feature type="compositionally biased region" description="Gly residues" evidence="1">
    <location>
        <begin position="119"/>
        <end position="128"/>
    </location>
</feature>